<feature type="domain" description="ABC transmembrane type-1" evidence="12">
    <location>
        <begin position="295"/>
        <end position="560"/>
    </location>
</feature>
<evidence type="ECO:0008006" key="15">
    <source>
        <dbReference type="Google" id="ProtNLM"/>
    </source>
</evidence>
<dbReference type="AlphaFoldDB" id="A0A6A6XJI0"/>
<dbReference type="FunFam" id="1.20.1560.10:FF:000055">
    <property type="entry name" value="ABC multidrug transporter (Eurofung)"/>
    <property type="match status" value="1"/>
</dbReference>
<feature type="transmembrane region" description="Helical" evidence="10">
    <location>
        <begin position="319"/>
        <end position="340"/>
    </location>
</feature>
<feature type="transmembrane region" description="Helical" evidence="10">
    <location>
        <begin position="415"/>
        <end position="438"/>
    </location>
</feature>
<feature type="transmembrane region" description="Helical" evidence="10">
    <location>
        <begin position="1117"/>
        <end position="1134"/>
    </location>
</feature>
<proteinExistence type="predicted"/>
<feature type="compositionally biased region" description="Low complexity" evidence="9">
    <location>
        <begin position="820"/>
        <end position="835"/>
    </location>
</feature>
<evidence type="ECO:0000256" key="4">
    <source>
        <dbReference type="ARBA" id="ARBA00022741"/>
    </source>
</evidence>
<keyword evidence="4" id="KW-0547">Nucleotide-binding</keyword>
<comment type="subcellular location">
    <subcellularLocation>
        <location evidence="1">Membrane</location>
        <topology evidence="1">Multi-pass membrane protein</topology>
    </subcellularLocation>
</comment>
<dbReference type="EMBL" id="MU001825">
    <property type="protein sequence ID" value="KAF2796690.1"/>
    <property type="molecule type" value="Genomic_DNA"/>
</dbReference>
<dbReference type="Pfam" id="PF24357">
    <property type="entry name" value="TMD0_ABC"/>
    <property type="match status" value="1"/>
</dbReference>
<reference evidence="13" key="1">
    <citation type="journal article" date="2020" name="Stud. Mycol.">
        <title>101 Dothideomycetes genomes: a test case for predicting lifestyles and emergence of pathogens.</title>
        <authorList>
            <person name="Haridas S."/>
            <person name="Albert R."/>
            <person name="Binder M."/>
            <person name="Bloem J."/>
            <person name="Labutti K."/>
            <person name="Salamov A."/>
            <person name="Andreopoulos B."/>
            <person name="Baker S."/>
            <person name="Barry K."/>
            <person name="Bills G."/>
            <person name="Bluhm B."/>
            <person name="Cannon C."/>
            <person name="Castanera R."/>
            <person name="Culley D."/>
            <person name="Daum C."/>
            <person name="Ezra D."/>
            <person name="Gonzalez J."/>
            <person name="Henrissat B."/>
            <person name="Kuo A."/>
            <person name="Liang C."/>
            <person name="Lipzen A."/>
            <person name="Lutzoni F."/>
            <person name="Magnuson J."/>
            <person name="Mondo S."/>
            <person name="Nolan M."/>
            <person name="Ohm R."/>
            <person name="Pangilinan J."/>
            <person name="Park H.-J."/>
            <person name="Ramirez L."/>
            <person name="Alfaro M."/>
            <person name="Sun H."/>
            <person name="Tritt A."/>
            <person name="Yoshinaga Y."/>
            <person name="Zwiers L.-H."/>
            <person name="Turgeon B."/>
            <person name="Goodwin S."/>
            <person name="Spatafora J."/>
            <person name="Crous P."/>
            <person name="Grigoriev I."/>
        </authorList>
    </citation>
    <scope>NUCLEOTIDE SEQUENCE</scope>
    <source>
        <strain evidence="13">CBS 109.77</strain>
    </source>
</reference>
<dbReference type="PROSITE" id="PS50893">
    <property type="entry name" value="ABC_TRANSPORTER_2"/>
    <property type="match status" value="1"/>
</dbReference>
<dbReference type="OrthoDB" id="6500128at2759"/>
<evidence type="ECO:0000256" key="5">
    <source>
        <dbReference type="ARBA" id="ARBA00022840"/>
    </source>
</evidence>
<evidence type="ECO:0000313" key="14">
    <source>
        <dbReference type="Proteomes" id="UP000799757"/>
    </source>
</evidence>
<dbReference type="InterPro" id="IPR003439">
    <property type="entry name" value="ABC_transporter-like_ATP-bd"/>
</dbReference>
<feature type="domain" description="ABC transporter" evidence="11">
    <location>
        <begin position="613"/>
        <end position="841"/>
    </location>
</feature>
<dbReference type="InterPro" id="IPR050173">
    <property type="entry name" value="ABC_transporter_C-like"/>
</dbReference>
<dbReference type="GO" id="GO:0016887">
    <property type="term" value="F:ATP hydrolysis activity"/>
    <property type="evidence" value="ECO:0007669"/>
    <property type="project" value="InterPro"/>
</dbReference>
<keyword evidence="5" id="KW-0067">ATP-binding</keyword>
<feature type="transmembrane region" description="Helical" evidence="10">
    <location>
        <begin position="85"/>
        <end position="106"/>
    </location>
</feature>
<feature type="transmembrane region" description="Helical" evidence="10">
    <location>
        <begin position="46"/>
        <end position="64"/>
    </location>
</feature>
<dbReference type="PROSITE" id="PS50929">
    <property type="entry name" value="ABC_TM1F"/>
    <property type="match status" value="2"/>
</dbReference>
<feature type="domain" description="ABC transmembrane type-1" evidence="12">
    <location>
        <begin position="868"/>
        <end position="1150"/>
    </location>
</feature>
<dbReference type="PANTHER" id="PTHR24223">
    <property type="entry name" value="ATP-BINDING CASSETTE SUB-FAMILY C"/>
    <property type="match status" value="1"/>
</dbReference>
<dbReference type="InterPro" id="IPR011527">
    <property type="entry name" value="ABC1_TM_dom"/>
</dbReference>
<dbReference type="Pfam" id="PF00005">
    <property type="entry name" value="ABC_tran"/>
    <property type="match status" value="1"/>
</dbReference>
<evidence type="ECO:0000256" key="9">
    <source>
        <dbReference type="SAM" id="MobiDB-lite"/>
    </source>
</evidence>
<dbReference type="Gene3D" id="3.40.50.300">
    <property type="entry name" value="P-loop containing nucleotide triphosphate hydrolases"/>
    <property type="match status" value="1"/>
</dbReference>
<dbReference type="SMART" id="SM00382">
    <property type="entry name" value="AAA"/>
    <property type="match status" value="1"/>
</dbReference>
<evidence type="ECO:0000256" key="1">
    <source>
        <dbReference type="ARBA" id="ARBA00004141"/>
    </source>
</evidence>
<dbReference type="InterPro" id="IPR044726">
    <property type="entry name" value="ABCC_6TM_D2"/>
</dbReference>
<dbReference type="InterPro" id="IPR036640">
    <property type="entry name" value="ABC1_TM_sf"/>
</dbReference>
<evidence type="ECO:0000256" key="6">
    <source>
        <dbReference type="ARBA" id="ARBA00022989"/>
    </source>
</evidence>
<evidence type="ECO:0000313" key="13">
    <source>
        <dbReference type="EMBL" id="KAF2796690.1"/>
    </source>
</evidence>
<evidence type="ECO:0000256" key="3">
    <source>
        <dbReference type="ARBA" id="ARBA00022692"/>
    </source>
</evidence>
<keyword evidence="7 10" id="KW-0472">Membrane</keyword>
<dbReference type="Pfam" id="PF00664">
    <property type="entry name" value="ABC_membrane"/>
    <property type="match status" value="2"/>
</dbReference>
<feature type="transmembrane region" description="Helical" evidence="10">
    <location>
        <begin position="169"/>
        <end position="188"/>
    </location>
</feature>
<feature type="transmembrane region" description="Helical" evidence="10">
    <location>
        <begin position="994"/>
        <end position="1021"/>
    </location>
</feature>
<evidence type="ECO:0000259" key="12">
    <source>
        <dbReference type="PROSITE" id="PS50929"/>
    </source>
</evidence>
<sequence length="1244" mass="137387">MASLTENGTFGDSARCLVNASYDDLFGPAVHNCQSDFDFTLLFEQSVLSIGPSALLLLFLPARVRHLWSETRKARYNGFARIKQVLYALLFAAQLVTLVFYVSPAAPPIKTVIPSQAMAVAVVLGLSGLSLLEHVHSPKSSDGINVYLFFSIMFDAVQVRTLWLRLDSLKVATAATACLVLKVFLLIVETQGKKRHLFETYQRLAPETLSGVFARRCFWWLNRMLIRGYKILIQPDQLEAINEDFASSGLLDSIERSYARSQKSRRMMKSCLFALKLSALAPVLPRLALMTFRYAQPFLFEAIISFVQKPASKRTPNDGYGLIAATGLLYLSLAVSLTYYQHKSYQLVTKLRGALVSILYAKTLASPPQSLSERAPVTLMSVDVDGITAAAPNAHEIWASPVEIGVAVWLLQRQIGVICVVPLSIVLICTGSAVWCSLKMGVRQARWNQATQERISATSSVLSSIKSIKLMGFTKYIVSDIRALRDVEILKSQRFRQLTVVINFLGNLPFFSAPVVTFAVFTALPRNEFTINRAFTSLTLISLLEQSSVMFISSLPSIASALGCFDRLEAFLASIDSPNKPSDNIDSRAQDDPALESQGEVEKIESGTTAPLFKTSNATFGAVGEGGFSVKNMNLSILPGSFIGITGPSGCGKTLLIKALLKRLPCISGSGYISDVPMAYCSQTPWLCNGTIRDTIIGQTDFDEGWYNRVVHACALEHDLNAIQDGDRSVVGSQGSTLSGGQKQRLALARAVYSRNKVVILDDIFSGMDSRTTSHICSSLFGNNGIFREMKTTVVMATHTGIYDRSEHKSAIVDIETEKPPTTSASPLPTTTPLTVLNPEQSSKDSARQNGDWRLYHHYILSVGWWRFSILLFVHALDAAMVNFPTVWLKQWSEAEERDPKDKTSYYLGVYGAVSFVGNVADGEHRFMFLVLVPTSGRALHTDLLDTVVNARQELHDTVDAGVTLNRFAQDMQHVDRDLPSATMRSMTASFGCLASAVLVCIGASYIAATLPFLCVALYLLQKFYLRTSRQLRLLEIEARSPLYTIFQETAEGLDSILSFRWQNAFQTRFFALLDQSQKPYYLLFSIQRWLILVLGFMVAGMAVLLVAFALEFGKMGSSSSGAIGVGLIAILGFNDALNRLIIEWTTLETSLGAIARLRAFEQNTPIEEDEGTEEKVGEEWPEKGEIEFVDAEARYRYVFLKGKPGNSELMWKMVRSDLPPAFTKINFTIPAGSKFGICGRTGR</sequence>
<keyword evidence="8" id="KW-0325">Glycoprotein</keyword>
<name>A0A6A6XJI0_9PLEO</name>
<accession>A0A6A6XJI0</accession>
<dbReference type="SUPFAM" id="SSF90123">
    <property type="entry name" value="ABC transporter transmembrane region"/>
    <property type="match status" value="2"/>
</dbReference>
<dbReference type="Gene3D" id="1.20.1560.10">
    <property type="entry name" value="ABC transporter type 1, transmembrane domain"/>
    <property type="match status" value="2"/>
</dbReference>
<dbReference type="PANTHER" id="PTHR24223:SF399">
    <property type="entry name" value="ABC TRANSPORTER ATNG"/>
    <property type="match status" value="1"/>
</dbReference>
<evidence type="ECO:0000256" key="2">
    <source>
        <dbReference type="ARBA" id="ARBA00022448"/>
    </source>
</evidence>
<dbReference type="GO" id="GO:0140359">
    <property type="term" value="F:ABC-type transporter activity"/>
    <property type="evidence" value="ECO:0007669"/>
    <property type="project" value="InterPro"/>
</dbReference>
<dbReference type="InterPro" id="IPR003593">
    <property type="entry name" value="AAA+_ATPase"/>
</dbReference>
<dbReference type="Proteomes" id="UP000799757">
    <property type="component" value="Unassembled WGS sequence"/>
</dbReference>
<dbReference type="GO" id="GO:0016020">
    <property type="term" value="C:membrane"/>
    <property type="evidence" value="ECO:0007669"/>
    <property type="project" value="UniProtKB-SubCell"/>
</dbReference>
<keyword evidence="14" id="KW-1185">Reference proteome</keyword>
<dbReference type="InterPro" id="IPR027417">
    <property type="entry name" value="P-loop_NTPase"/>
</dbReference>
<dbReference type="FunFam" id="1.20.1560.10:FF:000066">
    <property type="entry name" value="ABC multidrug transporter (Eurofung)"/>
    <property type="match status" value="1"/>
</dbReference>
<dbReference type="SUPFAM" id="SSF52540">
    <property type="entry name" value="P-loop containing nucleoside triphosphate hydrolases"/>
    <property type="match status" value="1"/>
</dbReference>
<evidence type="ECO:0000256" key="7">
    <source>
        <dbReference type="ARBA" id="ARBA00023136"/>
    </source>
</evidence>
<dbReference type="CDD" id="cd18580">
    <property type="entry name" value="ABC_6TM_ABCC_D2"/>
    <property type="match status" value="1"/>
</dbReference>
<dbReference type="InterPro" id="IPR056227">
    <property type="entry name" value="TMD0_ABC"/>
</dbReference>
<keyword evidence="2" id="KW-0813">Transport</keyword>
<dbReference type="CDD" id="cd18579">
    <property type="entry name" value="ABC_6TM_ABCC_D1"/>
    <property type="match status" value="1"/>
</dbReference>
<dbReference type="GO" id="GO:0005524">
    <property type="term" value="F:ATP binding"/>
    <property type="evidence" value="ECO:0007669"/>
    <property type="project" value="UniProtKB-KW"/>
</dbReference>
<feature type="transmembrane region" description="Helical" evidence="10">
    <location>
        <begin position="500"/>
        <end position="524"/>
    </location>
</feature>
<dbReference type="PROSITE" id="PS00211">
    <property type="entry name" value="ABC_TRANSPORTER_1"/>
    <property type="match status" value="1"/>
</dbReference>
<keyword evidence="6 10" id="KW-1133">Transmembrane helix</keyword>
<feature type="transmembrane region" description="Helical" evidence="10">
    <location>
        <begin position="1090"/>
        <end position="1111"/>
    </location>
</feature>
<organism evidence="13 14">
    <name type="scientific">Melanomma pulvis-pyrius CBS 109.77</name>
    <dbReference type="NCBI Taxonomy" id="1314802"/>
    <lineage>
        <taxon>Eukaryota</taxon>
        <taxon>Fungi</taxon>
        <taxon>Dikarya</taxon>
        <taxon>Ascomycota</taxon>
        <taxon>Pezizomycotina</taxon>
        <taxon>Dothideomycetes</taxon>
        <taxon>Pleosporomycetidae</taxon>
        <taxon>Pleosporales</taxon>
        <taxon>Melanommataceae</taxon>
        <taxon>Melanomma</taxon>
    </lineage>
</organism>
<keyword evidence="3 10" id="KW-0812">Transmembrane</keyword>
<feature type="transmembrane region" description="Helical" evidence="10">
    <location>
        <begin position="112"/>
        <end position="132"/>
    </location>
</feature>
<evidence type="ECO:0000259" key="11">
    <source>
        <dbReference type="PROSITE" id="PS50893"/>
    </source>
</evidence>
<dbReference type="InterPro" id="IPR044746">
    <property type="entry name" value="ABCC_6TM_D1"/>
</dbReference>
<protein>
    <recommendedName>
        <fullName evidence="15">P-loop containing nucleoside triphosphate hydrolase protein</fullName>
    </recommendedName>
</protein>
<feature type="region of interest" description="Disordered" evidence="9">
    <location>
        <begin position="818"/>
        <end position="847"/>
    </location>
</feature>
<feature type="transmembrane region" description="Helical" evidence="10">
    <location>
        <begin position="144"/>
        <end position="163"/>
    </location>
</feature>
<gene>
    <name evidence="13" type="ORF">K505DRAFT_299817</name>
</gene>
<dbReference type="InterPro" id="IPR017871">
    <property type="entry name" value="ABC_transporter-like_CS"/>
</dbReference>
<evidence type="ECO:0000256" key="8">
    <source>
        <dbReference type="ARBA" id="ARBA00023180"/>
    </source>
</evidence>
<evidence type="ECO:0000256" key="10">
    <source>
        <dbReference type="SAM" id="Phobius"/>
    </source>
</evidence>